<evidence type="ECO:0000313" key="1">
    <source>
        <dbReference type="EMBL" id="KAG0260135.1"/>
    </source>
</evidence>
<protein>
    <submittedName>
        <fullName evidence="1">Uncharacterized protein</fullName>
    </submittedName>
</protein>
<accession>A0AAD4H321</accession>
<proteinExistence type="predicted"/>
<dbReference type="InterPro" id="IPR032675">
    <property type="entry name" value="LRR_dom_sf"/>
</dbReference>
<name>A0AAD4H321_9FUNG</name>
<dbReference type="Gene3D" id="3.80.10.10">
    <property type="entry name" value="Ribonuclease Inhibitor"/>
    <property type="match status" value="1"/>
</dbReference>
<dbReference type="Proteomes" id="UP001194580">
    <property type="component" value="Unassembled WGS sequence"/>
</dbReference>
<dbReference type="EMBL" id="JAAAIL010002133">
    <property type="protein sequence ID" value="KAG0260135.1"/>
    <property type="molecule type" value="Genomic_DNA"/>
</dbReference>
<sequence length="162" mass="18023">MSPEDVIAALVTMTNSITGGNHVGFEALTKLELGFDIFGDKVDLRWSSLVRLLEAFPYLEMLDLAELNLGAPAATTDNNEQEGDEEIIDEKVDDRTLLRLFGKTPHLKDLYLSFIIITKVDNVIGALPTLCPDLKRLDIITRIPIPDFYTIHEVKAILSGCH</sequence>
<dbReference type="SUPFAM" id="SSF52047">
    <property type="entry name" value="RNI-like"/>
    <property type="match status" value="1"/>
</dbReference>
<evidence type="ECO:0000313" key="2">
    <source>
        <dbReference type="Proteomes" id="UP001194580"/>
    </source>
</evidence>
<keyword evidence="2" id="KW-1185">Reference proteome</keyword>
<gene>
    <name evidence="1" type="ORF">BGZ95_004520</name>
</gene>
<dbReference type="AlphaFoldDB" id="A0AAD4H321"/>
<reference evidence="1" key="1">
    <citation type="journal article" date="2020" name="Fungal Divers.">
        <title>Resolving the Mortierellaceae phylogeny through synthesis of multi-gene phylogenetics and phylogenomics.</title>
        <authorList>
            <person name="Vandepol N."/>
            <person name="Liber J."/>
            <person name="Desiro A."/>
            <person name="Na H."/>
            <person name="Kennedy M."/>
            <person name="Barry K."/>
            <person name="Grigoriev I.V."/>
            <person name="Miller A.N."/>
            <person name="O'Donnell K."/>
            <person name="Stajich J.E."/>
            <person name="Bonito G."/>
        </authorList>
    </citation>
    <scope>NUCLEOTIDE SEQUENCE</scope>
    <source>
        <strain evidence="1">NRRL 28262</strain>
    </source>
</reference>
<organism evidence="1 2">
    <name type="scientific">Linnemannia exigua</name>
    <dbReference type="NCBI Taxonomy" id="604196"/>
    <lineage>
        <taxon>Eukaryota</taxon>
        <taxon>Fungi</taxon>
        <taxon>Fungi incertae sedis</taxon>
        <taxon>Mucoromycota</taxon>
        <taxon>Mortierellomycotina</taxon>
        <taxon>Mortierellomycetes</taxon>
        <taxon>Mortierellales</taxon>
        <taxon>Mortierellaceae</taxon>
        <taxon>Linnemannia</taxon>
    </lineage>
</organism>
<comment type="caution">
    <text evidence="1">The sequence shown here is derived from an EMBL/GenBank/DDBJ whole genome shotgun (WGS) entry which is preliminary data.</text>
</comment>